<evidence type="ECO:0000313" key="4">
    <source>
        <dbReference type="EMBL" id="EFA90364.1"/>
    </source>
</evidence>
<protein>
    <recommendedName>
        <fullName evidence="3">SLH domain-containing protein</fullName>
    </recommendedName>
</protein>
<proteinExistence type="predicted"/>
<dbReference type="PANTHER" id="PTHR43308">
    <property type="entry name" value="OUTER MEMBRANE PROTEIN ALPHA-RELATED"/>
    <property type="match status" value="1"/>
</dbReference>
<gene>
    <name evidence="4" type="ORF">HMPREF0628_1579</name>
</gene>
<keyword evidence="5" id="KW-1185">Reference proteome</keyword>
<dbReference type="eggNOG" id="COG0791">
    <property type="taxonomic scope" value="Bacteria"/>
</dbReference>
<organism evidence="4 5">
    <name type="scientific">Peptoniphilus lacrimalis 315-B</name>
    <dbReference type="NCBI Taxonomy" id="596330"/>
    <lineage>
        <taxon>Bacteria</taxon>
        <taxon>Bacillati</taxon>
        <taxon>Bacillota</taxon>
        <taxon>Tissierellia</taxon>
        <taxon>Tissierellales</taxon>
        <taxon>Peptoniphilaceae</taxon>
        <taxon>Peptoniphilus</taxon>
    </lineage>
</organism>
<dbReference type="Pfam" id="PF00395">
    <property type="entry name" value="SLH"/>
    <property type="match status" value="2"/>
</dbReference>
<feature type="signal peptide" evidence="2">
    <location>
        <begin position="1"/>
        <end position="23"/>
    </location>
</feature>
<dbReference type="PANTHER" id="PTHR43308:SF5">
    <property type="entry name" value="S-LAYER PROTEIN _ PEPTIDOGLYCAN ENDO-BETA-N-ACETYLGLUCOSAMINIDASE"/>
    <property type="match status" value="1"/>
</dbReference>
<dbReference type="RefSeq" id="WP_004824299.1">
    <property type="nucleotide sequence ID" value="NZ_ADDO01000025.1"/>
</dbReference>
<dbReference type="EMBL" id="ADDO01000025">
    <property type="protein sequence ID" value="EFA90364.1"/>
    <property type="molecule type" value="Genomic_DNA"/>
</dbReference>
<feature type="domain" description="SLH" evidence="3">
    <location>
        <begin position="22"/>
        <end position="85"/>
    </location>
</feature>
<dbReference type="InterPro" id="IPR051465">
    <property type="entry name" value="Cell_Envelope_Struct_Comp"/>
</dbReference>
<evidence type="ECO:0000256" key="2">
    <source>
        <dbReference type="SAM" id="SignalP"/>
    </source>
</evidence>
<dbReference type="Proteomes" id="UP000005711">
    <property type="component" value="Unassembled WGS sequence"/>
</dbReference>
<dbReference type="PROSITE" id="PS51272">
    <property type="entry name" value="SLH"/>
    <property type="match status" value="2"/>
</dbReference>
<feature type="region of interest" description="Disordered" evidence="1">
    <location>
        <begin position="197"/>
        <end position="219"/>
    </location>
</feature>
<evidence type="ECO:0000256" key="1">
    <source>
        <dbReference type="SAM" id="MobiDB-lite"/>
    </source>
</evidence>
<dbReference type="InterPro" id="IPR001119">
    <property type="entry name" value="SLH_dom"/>
</dbReference>
<evidence type="ECO:0000259" key="3">
    <source>
        <dbReference type="PROSITE" id="PS51272"/>
    </source>
</evidence>
<name>D1VSW6_9FIRM</name>
<sequence length="334" mass="37752">MNKKLISTITLSAILIAPTSILAKTFSDVNNNDWFYSVINELSDKGIISGYEDNTFKPQKSVSYAEFLTLLNNAIGEKQNPDYKNSEEWYNPTFDYLKNKGVIANIANPNKEISRNEMAKYLSRGLEKLKNQKPNTTAPTTIKDFNVIPAEYKDYVASVVNANLIRGDENHNFNGSKALSRAETAVIIKGLGGEVAPNKRDPKPLTQGTFPLPLEGKDRHGKPYKIQQSIVDFAPDNRNPYFKNDPELTEISKNQPIVNPEMLQEYGQKYLDIINNIITNPKYPRYGAYKNWAPSLIDRNTKSDLDGERLEEEQRKKGRIPLGEAIAKGMYLEP</sequence>
<accession>D1VSW6</accession>
<comment type="caution">
    <text evidence="4">The sequence shown here is derived from an EMBL/GenBank/DDBJ whole genome shotgun (WGS) entry which is preliminary data.</text>
</comment>
<feature type="chain" id="PRO_5003025244" description="SLH domain-containing protein" evidence="2">
    <location>
        <begin position="24"/>
        <end position="334"/>
    </location>
</feature>
<feature type="domain" description="SLH" evidence="3">
    <location>
        <begin position="139"/>
        <end position="202"/>
    </location>
</feature>
<reference evidence="4 5" key="1">
    <citation type="submission" date="2009-12" db="EMBL/GenBank/DDBJ databases">
        <title>Genome Sequence of Peptoniphilus lacrimalis 315-B.</title>
        <authorList>
            <person name="Durkin A.S."/>
            <person name="Madupu R."/>
            <person name="Torralba M."/>
            <person name="Methe B."/>
            <person name="Sutton G."/>
            <person name="Strausberg R.L."/>
            <person name="Nelson K.E."/>
        </authorList>
    </citation>
    <scope>NUCLEOTIDE SEQUENCE [LARGE SCALE GENOMIC DNA]</scope>
    <source>
        <strain evidence="4 5">315-B</strain>
    </source>
</reference>
<keyword evidence="2" id="KW-0732">Signal</keyword>
<evidence type="ECO:0000313" key="5">
    <source>
        <dbReference type="Proteomes" id="UP000005711"/>
    </source>
</evidence>
<dbReference type="AlphaFoldDB" id="D1VSW6"/>